<proteinExistence type="predicted"/>
<reference evidence="1 2" key="1">
    <citation type="journal article" date="2018" name="Nat. Ecol. Evol.">
        <title>Pezizomycetes genomes reveal the molecular basis of ectomycorrhizal truffle lifestyle.</title>
        <authorList>
            <person name="Murat C."/>
            <person name="Payen T."/>
            <person name="Noel B."/>
            <person name="Kuo A."/>
            <person name="Morin E."/>
            <person name="Chen J."/>
            <person name="Kohler A."/>
            <person name="Krizsan K."/>
            <person name="Balestrini R."/>
            <person name="Da Silva C."/>
            <person name="Montanini B."/>
            <person name="Hainaut M."/>
            <person name="Levati E."/>
            <person name="Barry K.W."/>
            <person name="Belfiori B."/>
            <person name="Cichocki N."/>
            <person name="Clum A."/>
            <person name="Dockter R.B."/>
            <person name="Fauchery L."/>
            <person name="Guy J."/>
            <person name="Iotti M."/>
            <person name="Le Tacon F."/>
            <person name="Lindquist E.A."/>
            <person name="Lipzen A."/>
            <person name="Malagnac F."/>
            <person name="Mello A."/>
            <person name="Molinier V."/>
            <person name="Miyauchi S."/>
            <person name="Poulain J."/>
            <person name="Riccioni C."/>
            <person name="Rubini A."/>
            <person name="Sitrit Y."/>
            <person name="Splivallo R."/>
            <person name="Traeger S."/>
            <person name="Wang M."/>
            <person name="Zifcakova L."/>
            <person name="Wipf D."/>
            <person name="Zambonelli A."/>
            <person name="Paolocci F."/>
            <person name="Nowrousian M."/>
            <person name="Ottonello S."/>
            <person name="Baldrian P."/>
            <person name="Spatafora J.W."/>
            <person name="Henrissat B."/>
            <person name="Nagy L.G."/>
            <person name="Aury J.M."/>
            <person name="Wincker P."/>
            <person name="Grigoriev I.V."/>
            <person name="Bonfante P."/>
            <person name="Martin F.M."/>
        </authorList>
    </citation>
    <scope>NUCLEOTIDE SEQUENCE [LARGE SCALE GENOMIC DNA]</scope>
    <source>
        <strain evidence="1 2">CCBAS932</strain>
    </source>
</reference>
<evidence type="ECO:0000313" key="2">
    <source>
        <dbReference type="Proteomes" id="UP000277580"/>
    </source>
</evidence>
<protein>
    <submittedName>
        <fullName evidence="1">Uncharacterized protein</fullName>
    </submittedName>
</protein>
<evidence type="ECO:0000313" key="1">
    <source>
        <dbReference type="EMBL" id="RPB12302.1"/>
    </source>
</evidence>
<dbReference type="OrthoDB" id="10348471at2759"/>
<dbReference type="InParanoid" id="A0A3N4KSN5"/>
<keyword evidence="2" id="KW-1185">Reference proteome</keyword>
<dbReference type="AlphaFoldDB" id="A0A3N4KSN5"/>
<dbReference type="EMBL" id="ML119129">
    <property type="protein sequence ID" value="RPB12302.1"/>
    <property type="molecule type" value="Genomic_DNA"/>
</dbReference>
<gene>
    <name evidence="1" type="ORF">P167DRAFT_545535</name>
</gene>
<dbReference type="Proteomes" id="UP000277580">
    <property type="component" value="Unassembled WGS sequence"/>
</dbReference>
<organism evidence="1 2">
    <name type="scientific">Morchella conica CCBAS932</name>
    <dbReference type="NCBI Taxonomy" id="1392247"/>
    <lineage>
        <taxon>Eukaryota</taxon>
        <taxon>Fungi</taxon>
        <taxon>Dikarya</taxon>
        <taxon>Ascomycota</taxon>
        <taxon>Pezizomycotina</taxon>
        <taxon>Pezizomycetes</taxon>
        <taxon>Pezizales</taxon>
        <taxon>Morchellaceae</taxon>
        <taxon>Morchella</taxon>
    </lineage>
</organism>
<accession>A0A3N4KSN5</accession>
<sequence>MSTMSEASYSSVEILDTEDGDLDLPITADQKLQASSHLDHLIDATTATFDDATDVELQQLYPERGTGEVSKMGLWVGLIERAFALVGDTNEGLRREVETAGLLSRTTEEMAQIVGRVRERATEVRRLEVGFRALVEPVPLPNYSRYRSKDAWSGLQVMQDLLEQCDRKMRNLLAGGDGPISGSMDGSEI</sequence>
<name>A0A3N4KSN5_9PEZI</name>